<evidence type="ECO:0000256" key="1">
    <source>
        <dbReference type="SAM" id="Phobius"/>
    </source>
</evidence>
<gene>
    <name evidence="2" type="ORF">SLS55_007703</name>
</gene>
<sequence length="85" mass="9052">MINFFIIIVVVAVVIIIVIITIVVVVVVVVVAIAIAIAVFFLPFPRLLRSKPDAVKLSHLATRADRKKLDGGDSDQAAVVCSSLA</sequence>
<keyword evidence="1" id="KW-0472">Membrane</keyword>
<dbReference type="RefSeq" id="XP_066629923.1">
    <property type="nucleotide sequence ID" value="XM_066779119.1"/>
</dbReference>
<evidence type="ECO:0000313" key="3">
    <source>
        <dbReference type="Proteomes" id="UP001430584"/>
    </source>
</evidence>
<proteinExistence type="predicted"/>
<reference evidence="2 3" key="1">
    <citation type="submission" date="2024-02" db="EMBL/GenBank/DDBJ databases">
        <title>De novo assembly and annotation of 12 fungi associated with fruit tree decline syndrome in Ontario, Canada.</title>
        <authorList>
            <person name="Sulman M."/>
            <person name="Ellouze W."/>
            <person name="Ilyukhin E."/>
        </authorList>
    </citation>
    <scope>NUCLEOTIDE SEQUENCE [LARGE SCALE GENOMIC DNA]</scope>
    <source>
        <strain evidence="2 3">FDS-637</strain>
    </source>
</reference>
<organism evidence="2 3">
    <name type="scientific">Diplodia seriata</name>
    <dbReference type="NCBI Taxonomy" id="420778"/>
    <lineage>
        <taxon>Eukaryota</taxon>
        <taxon>Fungi</taxon>
        <taxon>Dikarya</taxon>
        <taxon>Ascomycota</taxon>
        <taxon>Pezizomycotina</taxon>
        <taxon>Dothideomycetes</taxon>
        <taxon>Dothideomycetes incertae sedis</taxon>
        <taxon>Botryosphaeriales</taxon>
        <taxon>Botryosphaeriaceae</taxon>
        <taxon>Diplodia</taxon>
    </lineage>
</organism>
<dbReference type="EMBL" id="JAJVCZ030000008">
    <property type="protein sequence ID" value="KAL0256894.1"/>
    <property type="molecule type" value="Genomic_DNA"/>
</dbReference>
<keyword evidence="1" id="KW-0812">Transmembrane</keyword>
<dbReference type="Proteomes" id="UP001430584">
    <property type="component" value="Unassembled WGS sequence"/>
</dbReference>
<accession>A0ABR3C8R7</accession>
<name>A0ABR3C8R7_9PEZI</name>
<protein>
    <submittedName>
        <fullName evidence="2">Uncharacterized protein</fullName>
    </submittedName>
</protein>
<keyword evidence="1" id="KW-1133">Transmembrane helix</keyword>
<comment type="caution">
    <text evidence="2">The sequence shown here is derived from an EMBL/GenBank/DDBJ whole genome shotgun (WGS) entry which is preliminary data.</text>
</comment>
<feature type="transmembrane region" description="Helical" evidence="1">
    <location>
        <begin position="6"/>
        <end position="39"/>
    </location>
</feature>
<evidence type="ECO:0000313" key="2">
    <source>
        <dbReference type="EMBL" id="KAL0256894.1"/>
    </source>
</evidence>
<keyword evidence="3" id="KW-1185">Reference proteome</keyword>
<dbReference type="GeneID" id="92011788"/>